<dbReference type="RefSeq" id="WP_340932650.1">
    <property type="nucleotide sequence ID" value="NZ_CP150496.1"/>
</dbReference>
<accession>A0ABZ2TQ39</accession>
<evidence type="ECO:0000256" key="3">
    <source>
        <dbReference type="ARBA" id="ARBA00023237"/>
    </source>
</evidence>
<dbReference type="InterPro" id="IPR011990">
    <property type="entry name" value="TPR-like_helical_dom_sf"/>
</dbReference>
<dbReference type="InterPro" id="IPR006665">
    <property type="entry name" value="OmpA-like"/>
</dbReference>
<keyword evidence="7" id="KW-1185">Reference proteome</keyword>
<protein>
    <submittedName>
        <fullName evidence="6">OmpA family protein</fullName>
    </submittedName>
</protein>
<organism evidence="6 7">
    <name type="scientific">Polaribacter marinaquae</name>
    <dbReference type="NCBI Taxonomy" id="1642819"/>
    <lineage>
        <taxon>Bacteria</taxon>
        <taxon>Pseudomonadati</taxon>
        <taxon>Bacteroidota</taxon>
        <taxon>Flavobacteriia</taxon>
        <taxon>Flavobacteriales</taxon>
        <taxon>Flavobacteriaceae</taxon>
    </lineage>
</organism>
<dbReference type="Pfam" id="PF07676">
    <property type="entry name" value="PD40"/>
    <property type="match status" value="2"/>
</dbReference>
<dbReference type="InterPro" id="IPR011659">
    <property type="entry name" value="WD40"/>
</dbReference>
<dbReference type="InterPro" id="IPR006664">
    <property type="entry name" value="OMP_bac"/>
</dbReference>
<proteinExistence type="predicted"/>
<comment type="subcellular location">
    <subcellularLocation>
        <location evidence="1">Cell outer membrane</location>
    </subcellularLocation>
</comment>
<dbReference type="InterPro" id="IPR011042">
    <property type="entry name" value="6-blade_b-propeller_TolB-like"/>
</dbReference>
<keyword evidence="3" id="KW-0998">Cell outer membrane</keyword>
<dbReference type="PRINTS" id="PR01021">
    <property type="entry name" value="OMPADOMAIN"/>
</dbReference>
<dbReference type="PROSITE" id="PS51123">
    <property type="entry name" value="OMPA_2"/>
    <property type="match status" value="1"/>
</dbReference>
<dbReference type="SUPFAM" id="SSF82171">
    <property type="entry name" value="DPP6 N-terminal domain-like"/>
    <property type="match status" value="1"/>
</dbReference>
<dbReference type="SUPFAM" id="SSF103088">
    <property type="entry name" value="OmpA-like"/>
    <property type="match status" value="1"/>
</dbReference>
<evidence type="ECO:0000256" key="1">
    <source>
        <dbReference type="ARBA" id="ARBA00004442"/>
    </source>
</evidence>
<evidence type="ECO:0000313" key="6">
    <source>
        <dbReference type="EMBL" id="WYW55243.1"/>
    </source>
</evidence>
<sequence length="636" mass="72363">MKLHFNYITLCLLLVSGFIYGQQEREVRANSKYNSMSYTEAIALYKGLVADGYGSPELFENLGNSYYLQSNYALARASYDSLFKRTRDVSKSTYYRYINVLRSEKEDKKADKLYATLLKKYPQEKIEDKLKNRIFLSPEVLVVSSVTLKNSKINSPYSDYKVSYLGEDKIVYSSSKETKSFLSTKSIWNNEAYTNLYESRFDGDSLIGEVSKLKGRINRFYNESSAVFTKDGKTMYFTRNNHLANQVKTDSLENVLLKIYKARYNGKRWVDIEELPFNSNQYNCAHPALSPDEDYLYFSSDMPGTKGESDLYRVSISDNTYGTPENLGAQINTLGRDTFPFITSENVLIFSSDYRKGQGGLDLYYTDLKSTNKRVYTFSAPINSTSDDFGLVYKVSEGTGFISSNRKEDNVGSDDIYELSGLTIPKLENLTVMIKSKKGSDVIGNTSVTLSNENNSILGTIVAINNELSLKDLDPSKTYRLEVNNENYQPYASSLQFKGTNTTTIYLTEKAVPPAAVDLQDLLKLENIYFDFDKHAIRSDAAIELAKIVEILNRYPVINLEILGHTDLRGPALYNERLSLQRATSVKQWLVDRGISSDRITTIGYGEKQPINDCERNKCTKEQHGQNRRTEFLIKQ</sequence>
<dbReference type="EMBL" id="CP150496">
    <property type="protein sequence ID" value="WYW55243.1"/>
    <property type="molecule type" value="Genomic_DNA"/>
</dbReference>
<dbReference type="Gene3D" id="2.120.10.30">
    <property type="entry name" value="TolB, C-terminal domain"/>
    <property type="match status" value="1"/>
</dbReference>
<name>A0ABZ2TQ39_9FLAO</name>
<evidence type="ECO:0000256" key="4">
    <source>
        <dbReference type="PROSITE-ProRule" id="PRU00473"/>
    </source>
</evidence>
<gene>
    <name evidence="6" type="ORF">WG950_11965</name>
</gene>
<keyword evidence="2 4" id="KW-0472">Membrane</keyword>
<evidence type="ECO:0000313" key="7">
    <source>
        <dbReference type="Proteomes" id="UP001491088"/>
    </source>
</evidence>
<dbReference type="PANTHER" id="PTHR30329">
    <property type="entry name" value="STATOR ELEMENT OF FLAGELLAR MOTOR COMPLEX"/>
    <property type="match status" value="1"/>
</dbReference>
<dbReference type="InterPro" id="IPR036737">
    <property type="entry name" value="OmpA-like_sf"/>
</dbReference>
<dbReference type="Gene3D" id="3.30.1330.60">
    <property type="entry name" value="OmpA-like domain"/>
    <property type="match status" value="1"/>
</dbReference>
<dbReference type="SUPFAM" id="SSF48452">
    <property type="entry name" value="TPR-like"/>
    <property type="match status" value="1"/>
</dbReference>
<dbReference type="Pfam" id="PF00691">
    <property type="entry name" value="OmpA"/>
    <property type="match status" value="1"/>
</dbReference>
<evidence type="ECO:0000259" key="5">
    <source>
        <dbReference type="PROSITE" id="PS51123"/>
    </source>
</evidence>
<dbReference type="PANTHER" id="PTHR30329:SF21">
    <property type="entry name" value="LIPOPROTEIN YIAD-RELATED"/>
    <property type="match status" value="1"/>
</dbReference>
<dbReference type="Proteomes" id="UP001491088">
    <property type="component" value="Chromosome"/>
</dbReference>
<reference evidence="6 7" key="1">
    <citation type="submission" date="2024-03" db="EMBL/GenBank/DDBJ databases">
        <authorList>
            <person name="Cao K."/>
        </authorList>
    </citation>
    <scope>NUCLEOTIDE SEQUENCE [LARGE SCALE GENOMIC DNA]</scope>
    <source>
        <strain evidence="6 7">MCCC 1K00696</strain>
    </source>
</reference>
<dbReference type="CDD" id="cd07185">
    <property type="entry name" value="OmpA_C-like"/>
    <property type="match status" value="1"/>
</dbReference>
<dbReference type="InterPro" id="IPR050330">
    <property type="entry name" value="Bact_OuterMem_StrucFunc"/>
</dbReference>
<feature type="domain" description="OmpA-like" evidence="5">
    <location>
        <begin position="517"/>
        <end position="636"/>
    </location>
</feature>
<evidence type="ECO:0000256" key="2">
    <source>
        <dbReference type="ARBA" id="ARBA00023136"/>
    </source>
</evidence>
<dbReference type="Gene3D" id="1.25.40.10">
    <property type="entry name" value="Tetratricopeptide repeat domain"/>
    <property type="match status" value="1"/>
</dbReference>